<feature type="region of interest" description="Disordered" evidence="6">
    <location>
        <begin position="315"/>
        <end position="345"/>
    </location>
</feature>
<dbReference type="InterPro" id="IPR003995">
    <property type="entry name" value="RTX_toxin_determinant-A"/>
</dbReference>
<evidence type="ECO:0000256" key="4">
    <source>
        <dbReference type="ARBA" id="ARBA00023026"/>
    </source>
</evidence>
<protein>
    <recommendedName>
        <fullName evidence="9">SCP domain-containing protein</fullName>
    </recommendedName>
</protein>
<dbReference type="PROSITE" id="PS00330">
    <property type="entry name" value="HEMOLYSIN_CALCIUM"/>
    <property type="match status" value="2"/>
</dbReference>
<reference evidence="7 8" key="1">
    <citation type="submission" date="2020-03" db="EMBL/GenBank/DDBJ databases">
        <title>Bacterial isolates of synthetic phycosphere.</title>
        <authorList>
            <person name="Fu H."/>
            <person name="Moran M.A."/>
        </authorList>
    </citation>
    <scope>NUCLEOTIDE SEQUENCE [LARGE SCALE GENOMIC DNA]</scope>
    <source>
        <strain evidence="7 8">HF1</strain>
    </source>
</reference>
<evidence type="ECO:0000256" key="2">
    <source>
        <dbReference type="ARBA" id="ARBA00022656"/>
    </source>
</evidence>
<evidence type="ECO:0000256" key="6">
    <source>
        <dbReference type="SAM" id="MobiDB-lite"/>
    </source>
</evidence>
<accession>A0ABX0W0G4</accession>
<keyword evidence="2" id="KW-0800">Toxin</keyword>
<dbReference type="InterPro" id="IPR035940">
    <property type="entry name" value="CAP_sf"/>
</dbReference>
<dbReference type="PRINTS" id="PR00313">
    <property type="entry name" value="CABNDNGRPT"/>
</dbReference>
<dbReference type="SUPFAM" id="SSF51120">
    <property type="entry name" value="beta-Roll"/>
    <property type="match status" value="1"/>
</dbReference>
<dbReference type="InterPro" id="IPR018511">
    <property type="entry name" value="Hemolysin-typ_Ca-bd_CS"/>
</dbReference>
<comment type="subcellular location">
    <subcellularLocation>
        <location evidence="1">Membrane</location>
    </subcellularLocation>
</comment>
<gene>
    <name evidence="7" type="ORF">HCZ30_15170</name>
</gene>
<evidence type="ECO:0000256" key="3">
    <source>
        <dbReference type="ARBA" id="ARBA00022737"/>
    </source>
</evidence>
<proteinExistence type="predicted"/>
<keyword evidence="5" id="KW-0472">Membrane</keyword>
<dbReference type="Pfam" id="PF00353">
    <property type="entry name" value="HemolysinCabind"/>
    <property type="match status" value="2"/>
</dbReference>
<dbReference type="PANTHER" id="PTHR31157:SF1">
    <property type="entry name" value="SCP DOMAIN-CONTAINING PROTEIN"/>
    <property type="match status" value="1"/>
</dbReference>
<feature type="compositionally biased region" description="Basic and acidic residues" evidence="6">
    <location>
        <begin position="315"/>
        <end position="330"/>
    </location>
</feature>
<dbReference type="PRINTS" id="PR01488">
    <property type="entry name" value="RTXTOXINA"/>
</dbReference>
<dbReference type="EMBL" id="JAATOP010000013">
    <property type="protein sequence ID" value="NIY73769.1"/>
    <property type="molecule type" value="Genomic_DNA"/>
</dbReference>
<sequence>MLTAVEQYILELINRARLDPEAEAKRLGIDVNEGLAAGTISSDAKQVLASNDLLHESAYDYTVWSLMNDTFNGDHSGPGGNTPGDRMEDAGYENLGRWGENIALQQYAGTLSQTYLADELYNSLWASASHRIGTMNGKFTEVGVSYVDGEFKGFDAAMVTEDFADSSADTYFVTGVFYLDLDEDGFYSIGEGQGKYWVRADGDRQGAENAGGYAIEVDPSRAVDVRFGDGDGQIGRLTMDLRDGNGKLDYVTDIYDNSALYLSASANLHSGIDEAHLLGVANLNLTGGRAGEDLYGNSGKNLIAGMNGNDFIDGGDGKDKLRGGKGRDDIEGGSGTDRLLGNGGHDRLDGQAGRDFYKGGGGNDTFVFRSGNDKILDFKDGDDSIELVARNLGIKGATVDDVMDQAYIDGGSAWIDLGDHSLEVVGVTDLSVLEDNITIV</sequence>
<dbReference type="Gene3D" id="2.150.10.10">
    <property type="entry name" value="Serralysin-like metalloprotease, C-terminal"/>
    <property type="match status" value="2"/>
</dbReference>
<evidence type="ECO:0000313" key="8">
    <source>
        <dbReference type="Proteomes" id="UP000709466"/>
    </source>
</evidence>
<dbReference type="RefSeq" id="WP_167639155.1">
    <property type="nucleotide sequence ID" value="NZ_JAATOP010000013.1"/>
</dbReference>
<keyword evidence="3" id="KW-0677">Repeat</keyword>
<evidence type="ECO:0000256" key="5">
    <source>
        <dbReference type="ARBA" id="ARBA00023136"/>
    </source>
</evidence>
<dbReference type="PANTHER" id="PTHR31157">
    <property type="entry name" value="SCP DOMAIN-CONTAINING PROTEIN"/>
    <property type="match status" value="1"/>
</dbReference>
<organism evidence="7 8">
    <name type="scientific">Marivivens donghaensis</name>
    <dbReference type="NCBI Taxonomy" id="1699413"/>
    <lineage>
        <taxon>Bacteria</taxon>
        <taxon>Pseudomonadati</taxon>
        <taxon>Pseudomonadota</taxon>
        <taxon>Alphaproteobacteria</taxon>
        <taxon>Rhodobacterales</taxon>
        <taxon>Paracoccaceae</taxon>
        <taxon>Marivivens group</taxon>
        <taxon>Marivivens</taxon>
    </lineage>
</organism>
<dbReference type="InterPro" id="IPR011049">
    <property type="entry name" value="Serralysin-like_metalloprot_C"/>
</dbReference>
<evidence type="ECO:0000256" key="1">
    <source>
        <dbReference type="ARBA" id="ARBA00004370"/>
    </source>
</evidence>
<keyword evidence="4" id="KW-0843">Virulence</keyword>
<name>A0ABX0W0G4_9RHOB</name>
<dbReference type="SUPFAM" id="SSF55797">
    <property type="entry name" value="PR-1-like"/>
    <property type="match status" value="1"/>
</dbReference>
<dbReference type="Proteomes" id="UP000709466">
    <property type="component" value="Unassembled WGS sequence"/>
</dbReference>
<evidence type="ECO:0000313" key="7">
    <source>
        <dbReference type="EMBL" id="NIY73769.1"/>
    </source>
</evidence>
<dbReference type="InterPro" id="IPR001343">
    <property type="entry name" value="Hemolysn_Ca-bd"/>
</dbReference>
<evidence type="ECO:0008006" key="9">
    <source>
        <dbReference type="Google" id="ProtNLM"/>
    </source>
</evidence>
<dbReference type="Gene3D" id="3.40.33.10">
    <property type="entry name" value="CAP"/>
    <property type="match status" value="1"/>
</dbReference>
<keyword evidence="8" id="KW-1185">Reference proteome</keyword>
<comment type="caution">
    <text evidence="7">The sequence shown here is derived from an EMBL/GenBank/DDBJ whole genome shotgun (WGS) entry which is preliminary data.</text>
</comment>